<dbReference type="InterPro" id="IPR001672">
    <property type="entry name" value="G6P_Isomerase"/>
</dbReference>
<comment type="caution">
    <text evidence="8">The sequence shown here is derived from an EMBL/GenBank/DDBJ whole genome shotgun (WGS) entry which is preliminary data.</text>
</comment>
<dbReference type="PROSITE" id="PS00765">
    <property type="entry name" value="P_GLUCOSE_ISOMERASE_1"/>
    <property type="match status" value="1"/>
</dbReference>
<dbReference type="InterPro" id="IPR035476">
    <property type="entry name" value="SIS_PGI_1"/>
</dbReference>
<dbReference type="CDD" id="cd05016">
    <property type="entry name" value="SIS_PGI_2"/>
    <property type="match status" value="1"/>
</dbReference>
<dbReference type="Pfam" id="PF00342">
    <property type="entry name" value="PGI"/>
    <property type="match status" value="1"/>
</dbReference>
<evidence type="ECO:0000256" key="1">
    <source>
        <dbReference type="ARBA" id="ARBA00004926"/>
    </source>
</evidence>
<organism evidence="8">
    <name type="scientific">mine drainage metagenome</name>
    <dbReference type="NCBI Taxonomy" id="410659"/>
    <lineage>
        <taxon>unclassified sequences</taxon>
        <taxon>metagenomes</taxon>
        <taxon>ecological metagenomes</taxon>
    </lineage>
</organism>
<protein>
    <recommendedName>
        <fullName evidence="3">glucose-6-phosphate isomerase</fullName>
        <ecNumber evidence="3">5.3.1.9</ecNumber>
    </recommendedName>
</protein>
<dbReference type="EC" id="5.3.1.9" evidence="3"/>
<dbReference type="GO" id="GO:0048029">
    <property type="term" value="F:monosaccharide binding"/>
    <property type="evidence" value="ECO:0007669"/>
    <property type="project" value="TreeGrafter"/>
</dbReference>
<keyword evidence="4" id="KW-0312">Gluconeogenesis</keyword>
<keyword evidence="5" id="KW-0324">Glycolysis</keyword>
<dbReference type="EMBL" id="MLJW01000011">
    <property type="protein sequence ID" value="OIR14593.1"/>
    <property type="molecule type" value="Genomic_DNA"/>
</dbReference>
<dbReference type="NCBIfam" id="NF001211">
    <property type="entry name" value="PRK00179.1"/>
    <property type="match status" value="1"/>
</dbReference>
<dbReference type="GO" id="GO:0006096">
    <property type="term" value="P:glycolytic process"/>
    <property type="evidence" value="ECO:0007669"/>
    <property type="project" value="UniProtKB-UniPathway"/>
</dbReference>
<comment type="pathway">
    <text evidence="1">Carbohydrate degradation; glycolysis; D-glyceraldehyde 3-phosphate and glycerone phosphate from D-glucose: step 2/4.</text>
</comment>
<gene>
    <name evidence="8" type="primary">pgi_3</name>
    <name evidence="8" type="ORF">GALL_43970</name>
</gene>
<keyword evidence="6 8" id="KW-0413">Isomerase</keyword>
<dbReference type="PRINTS" id="PR00662">
    <property type="entry name" value="G6PISOMERASE"/>
</dbReference>
<comment type="similarity">
    <text evidence="2">Belongs to the GPI family.</text>
</comment>
<dbReference type="GO" id="GO:0006094">
    <property type="term" value="P:gluconeogenesis"/>
    <property type="evidence" value="ECO:0007669"/>
    <property type="project" value="UniProtKB-KW"/>
</dbReference>
<evidence type="ECO:0000313" key="8">
    <source>
        <dbReference type="EMBL" id="OIR14593.1"/>
    </source>
</evidence>
<dbReference type="GO" id="GO:0097367">
    <property type="term" value="F:carbohydrate derivative binding"/>
    <property type="evidence" value="ECO:0007669"/>
    <property type="project" value="InterPro"/>
</dbReference>
<dbReference type="SUPFAM" id="SSF53697">
    <property type="entry name" value="SIS domain"/>
    <property type="match status" value="1"/>
</dbReference>
<dbReference type="HAMAP" id="MF_00473">
    <property type="entry name" value="G6P_isomerase"/>
    <property type="match status" value="1"/>
</dbReference>
<dbReference type="InterPro" id="IPR018189">
    <property type="entry name" value="Phosphoglucose_isomerase_CS"/>
</dbReference>
<comment type="catalytic activity">
    <reaction evidence="7">
        <text>alpha-D-glucose 6-phosphate = beta-D-fructose 6-phosphate</text>
        <dbReference type="Rhea" id="RHEA:11816"/>
        <dbReference type="ChEBI" id="CHEBI:57634"/>
        <dbReference type="ChEBI" id="CHEBI:58225"/>
        <dbReference type="EC" id="5.3.1.9"/>
    </reaction>
</comment>
<dbReference type="PANTHER" id="PTHR11469">
    <property type="entry name" value="GLUCOSE-6-PHOSPHATE ISOMERASE"/>
    <property type="match status" value="1"/>
</dbReference>
<dbReference type="PANTHER" id="PTHR11469:SF1">
    <property type="entry name" value="GLUCOSE-6-PHOSPHATE ISOMERASE"/>
    <property type="match status" value="1"/>
</dbReference>
<proteinExistence type="inferred from homology"/>
<dbReference type="FunFam" id="3.40.50.10490:FF:000004">
    <property type="entry name" value="Glucose-6-phosphate isomerase"/>
    <property type="match status" value="1"/>
</dbReference>
<dbReference type="InterPro" id="IPR023096">
    <property type="entry name" value="G6P_Isomerase_C"/>
</dbReference>
<dbReference type="Gene3D" id="3.40.50.10490">
    <property type="entry name" value="Glucose-6-phosphate isomerase like protein, domain 1"/>
    <property type="match status" value="2"/>
</dbReference>
<dbReference type="InterPro" id="IPR035482">
    <property type="entry name" value="SIS_PGI_2"/>
</dbReference>
<dbReference type="PROSITE" id="PS51463">
    <property type="entry name" value="P_GLUCOSE_ISOMERASE_3"/>
    <property type="match status" value="1"/>
</dbReference>
<reference evidence="8" key="1">
    <citation type="submission" date="2016-10" db="EMBL/GenBank/DDBJ databases">
        <title>Sequence of Gallionella enrichment culture.</title>
        <authorList>
            <person name="Poehlein A."/>
            <person name="Muehling M."/>
            <person name="Daniel R."/>
        </authorList>
    </citation>
    <scope>NUCLEOTIDE SEQUENCE</scope>
</reference>
<dbReference type="InterPro" id="IPR046348">
    <property type="entry name" value="SIS_dom_sf"/>
</dbReference>
<dbReference type="GO" id="GO:0051156">
    <property type="term" value="P:glucose 6-phosphate metabolic process"/>
    <property type="evidence" value="ECO:0007669"/>
    <property type="project" value="TreeGrafter"/>
</dbReference>
<dbReference type="FunFam" id="1.10.1390.10:FF:000001">
    <property type="entry name" value="Glucose-6-phosphate isomerase"/>
    <property type="match status" value="1"/>
</dbReference>
<evidence type="ECO:0000256" key="2">
    <source>
        <dbReference type="ARBA" id="ARBA00006604"/>
    </source>
</evidence>
<evidence type="ECO:0000256" key="5">
    <source>
        <dbReference type="ARBA" id="ARBA00023152"/>
    </source>
</evidence>
<dbReference type="AlphaFoldDB" id="A0A1J5T147"/>
<dbReference type="GO" id="GO:0005829">
    <property type="term" value="C:cytosol"/>
    <property type="evidence" value="ECO:0007669"/>
    <property type="project" value="TreeGrafter"/>
</dbReference>
<dbReference type="PROSITE" id="PS00174">
    <property type="entry name" value="P_GLUCOSE_ISOMERASE_2"/>
    <property type="match status" value="1"/>
</dbReference>
<name>A0A1J5T147_9ZZZZ</name>
<evidence type="ECO:0000256" key="3">
    <source>
        <dbReference type="ARBA" id="ARBA00011952"/>
    </source>
</evidence>
<dbReference type="Gene3D" id="1.10.1390.10">
    <property type="match status" value="1"/>
</dbReference>
<evidence type="ECO:0000256" key="6">
    <source>
        <dbReference type="ARBA" id="ARBA00023235"/>
    </source>
</evidence>
<accession>A0A1J5T147</accession>
<dbReference type="GO" id="GO:0004347">
    <property type="term" value="F:glucose-6-phosphate isomerase activity"/>
    <property type="evidence" value="ECO:0007669"/>
    <property type="project" value="UniProtKB-EC"/>
</dbReference>
<sequence>MSALTQSKAWQDLRAHFAANTGLSMRRLFDDDPGRFAQFSLRMGDLLLDYSKNLVTRETMSLLCALARDRRVEVWRDKMFSGAKINFTERRAVLHTALRAAPDAKHAPVMVDGQDVLPGVRRVLERMRVFTESVRDGAWRGYSGRPITDVVNIGIGGSYLGPLMVCRALHPYSDKVKLHFVSNVDGTDLRENLQGLDPESTMFIVASKTFTTQETLMNARSARDWLLRSAGDAKHIARHFVALSTNAREVEAFGIDVANMFEFSDWVGGRYSLWSSIGLPIALAAGMDNFEELLRGGYEMDTHFHTAPLERNMPVILALLGIWYNNFHNVSTQALLPYDQTLEYFVPYFQQADMESNGKRVDREGVPVDYATGPVLWGGIGTNSQHAFFQLIHQGTQMVPADFIASAQGFHPLGEHHATLVSNFFAQTEALMRGKTETEARIELQNSGMEEKAIEALLPHKVFAGNKPTNSILFEKLTPRTLGRLIALYEHKIFVQGIVWNINSYDQWGVELGKQLAGHIQAELRSGAEISAHDSSTNGLIHHYNALK</sequence>
<evidence type="ECO:0000256" key="4">
    <source>
        <dbReference type="ARBA" id="ARBA00022432"/>
    </source>
</evidence>
<evidence type="ECO:0000256" key="7">
    <source>
        <dbReference type="ARBA" id="ARBA00029321"/>
    </source>
</evidence>
<dbReference type="CDD" id="cd05015">
    <property type="entry name" value="SIS_PGI_1"/>
    <property type="match status" value="1"/>
</dbReference>
<dbReference type="UniPathway" id="UPA00109">
    <property type="reaction ID" value="UER00181"/>
</dbReference>